<dbReference type="EMBL" id="HF935600">
    <property type="protein sequence ID" value="CCX31461.1"/>
    <property type="molecule type" value="Genomic_DNA"/>
</dbReference>
<name>U4LU94_PYROM</name>
<evidence type="ECO:0000313" key="1">
    <source>
        <dbReference type="EMBL" id="CCX31461.1"/>
    </source>
</evidence>
<gene>
    <name evidence="1" type="ORF">PCON_10810</name>
</gene>
<accession>U4LU94</accession>
<evidence type="ECO:0000313" key="2">
    <source>
        <dbReference type="Proteomes" id="UP000018144"/>
    </source>
</evidence>
<organism evidence="1 2">
    <name type="scientific">Pyronema omphalodes (strain CBS 100304)</name>
    <name type="common">Pyronema confluens</name>
    <dbReference type="NCBI Taxonomy" id="1076935"/>
    <lineage>
        <taxon>Eukaryota</taxon>
        <taxon>Fungi</taxon>
        <taxon>Dikarya</taxon>
        <taxon>Ascomycota</taxon>
        <taxon>Pezizomycotina</taxon>
        <taxon>Pezizomycetes</taxon>
        <taxon>Pezizales</taxon>
        <taxon>Pyronemataceae</taxon>
        <taxon>Pyronema</taxon>
    </lineage>
</organism>
<dbReference type="AlphaFoldDB" id="U4LU94"/>
<keyword evidence="2" id="KW-1185">Reference proteome</keyword>
<dbReference type="Proteomes" id="UP000018144">
    <property type="component" value="Unassembled WGS sequence"/>
</dbReference>
<protein>
    <submittedName>
        <fullName evidence="1">Uncharacterized protein</fullName>
    </submittedName>
</protein>
<reference evidence="1 2" key="1">
    <citation type="journal article" date="2013" name="PLoS Genet.">
        <title>The genome and development-dependent transcriptomes of Pyronema confluens: a window into fungal evolution.</title>
        <authorList>
            <person name="Traeger S."/>
            <person name="Altegoer F."/>
            <person name="Freitag M."/>
            <person name="Gabaldon T."/>
            <person name="Kempken F."/>
            <person name="Kumar A."/>
            <person name="Marcet-Houben M."/>
            <person name="Poggeler S."/>
            <person name="Stajich J.E."/>
            <person name="Nowrousian M."/>
        </authorList>
    </citation>
    <scope>NUCLEOTIDE SEQUENCE [LARGE SCALE GENOMIC DNA]</scope>
    <source>
        <strain evidence="2">CBS 100304</strain>
        <tissue evidence="1">Vegetative mycelium</tissue>
    </source>
</reference>
<proteinExistence type="predicted"/>
<sequence>MSTASITSLGESLAAKQLLQRATADYHSTFTKYFNGDLSLSQISNHEHLHRLMNTLRVISERNYDPKVLTKHEANEQMKAVLIGILQVTLVIPKFPLTDYEDAVRQVELRQAAHMEFMRECVKECKGYMDPENAEEFIERMFEETLVVQTDFSKIVAQRQAVGYRDFLEEMRMELPWAMTKERIERLKQEARGGDIEEDWVMMDIDDNWGENTILCGNARQSREAGWKFW</sequence>